<evidence type="ECO:0000313" key="3">
    <source>
        <dbReference type="Proteomes" id="UP000594042"/>
    </source>
</evidence>
<proteinExistence type="predicted"/>
<dbReference type="InterPro" id="IPR011990">
    <property type="entry name" value="TPR-like_helical_dom_sf"/>
</dbReference>
<dbReference type="Pfam" id="PF14559">
    <property type="entry name" value="TPR_19"/>
    <property type="match status" value="1"/>
</dbReference>
<organism evidence="2 3">
    <name type="scientific">Coprobacter secundus subsp. similis</name>
    <dbReference type="NCBI Taxonomy" id="2751153"/>
    <lineage>
        <taxon>Bacteria</taxon>
        <taxon>Pseudomonadati</taxon>
        <taxon>Bacteroidota</taxon>
        <taxon>Bacteroidia</taxon>
        <taxon>Bacteroidales</taxon>
        <taxon>Barnesiellaceae</taxon>
        <taxon>Coprobacter</taxon>
    </lineage>
</organism>
<evidence type="ECO:0000313" key="2">
    <source>
        <dbReference type="EMBL" id="BCI64440.1"/>
    </source>
</evidence>
<name>A0A7G1HXS5_9BACT</name>
<keyword evidence="3" id="KW-1185">Reference proteome</keyword>
<gene>
    <name evidence="2" type="ORF">Cop2CBH44_27930</name>
</gene>
<evidence type="ECO:0000256" key="1">
    <source>
        <dbReference type="SAM" id="Coils"/>
    </source>
</evidence>
<dbReference type="Pfam" id="PF07676">
    <property type="entry name" value="PD40"/>
    <property type="match status" value="1"/>
</dbReference>
<dbReference type="SUPFAM" id="SSF48452">
    <property type="entry name" value="TPR-like"/>
    <property type="match status" value="1"/>
</dbReference>
<reference evidence="3" key="1">
    <citation type="submission" date="2020-07" db="EMBL/GenBank/DDBJ databases">
        <title>Complete genome sequencing of Coprobacter sp. strain 2CBH44.</title>
        <authorList>
            <person name="Sakamoto M."/>
            <person name="Murakami T."/>
            <person name="Mori H."/>
        </authorList>
    </citation>
    <scope>NUCLEOTIDE SEQUENCE [LARGE SCALE GENOMIC DNA]</scope>
    <source>
        <strain evidence="3">2CBH44</strain>
    </source>
</reference>
<dbReference type="Proteomes" id="UP000594042">
    <property type="component" value="Chromosome"/>
</dbReference>
<dbReference type="KEGG" id="copr:Cop2CBH44_27930"/>
<dbReference type="AlphaFoldDB" id="A0A7G1HXS5"/>
<dbReference type="Gene3D" id="1.25.40.10">
    <property type="entry name" value="Tetratricopeptide repeat domain"/>
    <property type="match status" value="1"/>
</dbReference>
<dbReference type="EMBL" id="AP023322">
    <property type="protein sequence ID" value="BCI64440.1"/>
    <property type="molecule type" value="Genomic_DNA"/>
</dbReference>
<evidence type="ECO:0008006" key="4">
    <source>
        <dbReference type="Google" id="ProtNLM"/>
    </source>
</evidence>
<accession>A0A7G1HXS5</accession>
<feature type="coiled-coil region" evidence="1">
    <location>
        <begin position="404"/>
        <end position="459"/>
    </location>
</feature>
<sequence>MKGRIKFILLFGVLYLLGCTVMAQSLERARDLYKAGKYDQAKPIFETLIKKSPNNSSLNQWYGVCLYETGEYNASEKYLKVAASRKIQDSYLYLGDLYNRQYRFSDALENYEKYKAMLQKSKQDTEAIDAKIAKAKMGEQMVRRVEEVQIIDSMIVDKQDFFKHYKLSPESGSLHDYNTFFKSQTKNNSSVYQNQKGDKIVYGVKTAKNGYDLMSRSRLVDDSWGEALSLTGNINNKDDQNFPFLLSDGVTLYYASTGEESLGGYDIFVTRMNLNSGNFLAPENMGMPFNSPFNDYMMAIDELNNIGWFASDRYQPEDKVIIYVFIPNVEKVVYQGNDEEWARSLGKISSIKQTWKKNNNYAQILQHIYNPSEVVENEPKADFIFIVNNQIVYTSLADFESKEAKDLYIKANECRKQIEELEAQLSGLREQYVNQKGNKETLSREIKKLESSLVSLYGQPEDLDNRSRAAEINVLLKQQKK</sequence>
<protein>
    <recommendedName>
        <fullName evidence="4">Tetratricopeptide repeat protein</fullName>
    </recommendedName>
</protein>
<keyword evidence="1" id="KW-0175">Coiled coil</keyword>
<dbReference type="InterPro" id="IPR011659">
    <property type="entry name" value="WD40"/>
</dbReference>